<name>A0A2C1CUR5_BACCE</name>
<dbReference type="EMBL" id="NULO01000139">
    <property type="protein sequence ID" value="PGS91871.1"/>
    <property type="molecule type" value="Genomic_DNA"/>
</dbReference>
<dbReference type="Proteomes" id="UP000225872">
    <property type="component" value="Unassembled WGS sequence"/>
</dbReference>
<organism evidence="1 2">
    <name type="scientific">Bacillus cereus</name>
    <dbReference type="NCBI Taxonomy" id="1396"/>
    <lineage>
        <taxon>Bacteria</taxon>
        <taxon>Bacillati</taxon>
        <taxon>Bacillota</taxon>
        <taxon>Bacilli</taxon>
        <taxon>Bacillales</taxon>
        <taxon>Bacillaceae</taxon>
        <taxon>Bacillus</taxon>
        <taxon>Bacillus cereus group</taxon>
    </lineage>
</organism>
<reference evidence="1 2" key="1">
    <citation type="submission" date="2017-09" db="EMBL/GenBank/DDBJ databases">
        <title>Large-scale bioinformatics analysis of Bacillus genomes uncovers conserved roles of natural products in bacterial physiology.</title>
        <authorList>
            <consortium name="Agbiome Team Llc"/>
            <person name="Bleich R.M."/>
            <person name="Grubbs K.J."/>
            <person name="Santa Maria K.C."/>
            <person name="Allen S.E."/>
            <person name="Farag S."/>
            <person name="Shank E.A."/>
            <person name="Bowers A."/>
        </authorList>
    </citation>
    <scope>NUCLEOTIDE SEQUENCE [LARGE SCALE GENOMIC DNA]</scope>
    <source>
        <strain evidence="1 2">AFS041432</strain>
    </source>
</reference>
<gene>
    <name evidence="1" type="ORF">COD09_27125</name>
</gene>
<evidence type="ECO:0000313" key="2">
    <source>
        <dbReference type="Proteomes" id="UP000225872"/>
    </source>
</evidence>
<dbReference type="RefSeq" id="WP_098786642.1">
    <property type="nucleotide sequence ID" value="NZ_NULO01000139.1"/>
</dbReference>
<proteinExistence type="predicted"/>
<evidence type="ECO:0000313" key="1">
    <source>
        <dbReference type="EMBL" id="PGS91871.1"/>
    </source>
</evidence>
<dbReference type="AlphaFoldDB" id="A0A2C1CUR5"/>
<sequence length="124" mass="14107">MVENSGLKRCTVCKKYKMLDHFHNNRTNRDGLADACKPCNNVLKYSGKRSVFIVEIDGQEIECKKCNTCDEVKPLHKFHSNGTNSGKYSRRGSCGQCENRKKTERKWKSMAMKKALIAANTTKS</sequence>
<accession>A0A2C1CUR5</accession>
<protein>
    <submittedName>
        <fullName evidence="1">Uncharacterized protein</fullName>
    </submittedName>
</protein>
<comment type="caution">
    <text evidence="1">The sequence shown here is derived from an EMBL/GenBank/DDBJ whole genome shotgun (WGS) entry which is preliminary data.</text>
</comment>